<reference evidence="2 3" key="1">
    <citation type="submission" date="2013-09" db="EMBL/GenBank/DDBJ databases">
        <title>Whole genome shotgun sequence of Vibrio ezurae NBRC 102218.</title>
        <authorList>
            <person name="Yoshida I."/>
            <person name="Hosoyama A."/>
            <person name="Numata M."/>
            <person name="Hashimoto M."/>
            <person name="Hosoyama Y."/>
            <person name="Tsuchikane K."/>
            <person name="Noguchi M."/>
            <person name="Hirakata S."/>
            <person name="Ichikawa N."/>
            <person name="Ohji S."/>
            <person name="Yamazoe A."/>
            <person name="Fujita N."/>
        </authorList>
    </citation>
    <scope>NUCLEOTIDE SEQUENCE [LARGE SCALE GENOMIC DNA]</scope>
    <source>
        <strain evidence="2 3">NBRC 102218</strain>
    </source>
</reference>
<feature type="chain" id="PRO_5004640215" description="Lipoprotein" evidence="1">
    <location>
        <begin position="19"/>
        <end position="191"/>
    </location>
</feature>
<protein>
    <recommendedName>
        <fullName evidence="4">Lipoprotein</fullName>
    </recommendedName>
</protein>
<dbReference type="Proteomes" id="UP000016562">
    <property type="component" value="Unassembled WGS sequence"/>
</dbReference>
<dbReference type="STRING" id="1219080.VEZ01S_48_00220"/>
<gene>
    <name evidence="2" type="ORF">VEZ01S_48_00220</name>
</gene>
<feature type="signal peptide" evidence="1">
    <location>
        <begin position="1"/>
        <end position="18"/>
    </location>
</feature>
<keyword evidence="1" id="KW-0732">Signal</keyword>
<evidence type="ECO:0008006" key="4">
    <source>
        <dbReference type="Google" id="ProtNLM"/>
    </source>
</evidence>
<dbReference type="RefSeq" id="WP_021714731.1">
    <property type="nucleotide sequence ID" value="NZ_BATM01000048.1"/>
</dbReference>
<keyword evidence="3" id="KW-1185">Reference proteome</keyword>
<dbReference type="AlphaFoldDB" id="U3B6I1"/>
<proteinExistence type="predicted"/>
<dbReference type="EMBL" id="BATM01000048">
    <property type="protein sequence ID" value="GAD81032.1"/>
    <property type="molecule type" value="Genomic_DNA"/>
</dbReference>
<dbReference type="Pfam" id="PF03923">
    <property type="entry name" value="Lipoprotein_16"/>
    <property type="match status" value="1"/>
</dbReference>
<comment type="caution">
    <text evidence="2">The sequence shown here is derived from an EMBL/GenBank/DDBJ whole genome shotgun (WGS) entry which is preliminary data.</text>
</comment>
<sequence>MKHLLIIVFSALILGGCASPTDQQLNFNPQADSNQVTIKEQKTLALTTTDVRTAQYLALVTKGEDKAMPIHAKQNARVALNKAMQSVLQSQGFVIVNKSDNSVDVELQEALVRVKSSTFSNQMDAKVTLKVTAETPAGKFVKTYSGSAKGDNSMGASNEQIEHMLNHVSKLVLNDIANDVELINYMQEKFQ</sequence>
<name>U3B6I1_9VIBR</name>
<dbReference type="InterPro" id="IPR005619">
    <property type="entry name" value="Uncharacterised_YajG"/>
</dbReference>
<organism evidence="2 3">
    <name type="scientific">Vibrio ezurae NBRC 102218</name>
    <dbReference type="NCBI Taxonomy" id="1219080"/>
    <lineage>
        <taxon>Bacteria</taxon>
        <taxon>Pseudomonadati</taxon>
        <taxon>Pseudomonadota</taxon>
        <taxon>Gammaproteobacteria</taxon>
        <taxon>Vibrionales</taxon>
        <taxon>Vibrionaceae</taxon>
        <taxon>Vibrio</taxon>
    </lineage>
</organism>
<evidence type="ECO:0000313" key="3">
    <source>
        <dbReference type="Proteomes" id="UP000016562"/>
    </source>
</evidence>
<dbReference type="eggNOG" id="COG3056">
    <property type="taxonomic scope" value="Bacteria"/>
</dbReference>
<accession>U3B6I1</accession>
<evidence type="ECO:0000256" key="1">
    <source>
        <dbReference type="SAM" id="SignalP"/>
    </source>
</evidence>
<dbReference type="OrthoDB" id="5900953at2"/>
<evidence type="ECO:0000313" key="2">
    <source>
        <dbReference type="EMBL" id="GAD81032.1"/>
    </source>
</evidence>
<dbReference type="PROSITE" id="PS51257">
    <property type="entry name" value="PROKAR_LIPOPROTEIN"/>
    <property type="match status" value="1"/>
</dbReference>